<evidence type="ECO:0000256" key="1">
    <source>
        <dbReference type="SAM" id="MobiDB-lite"/>
    </source>
</evidence>
<evidence type="ECO:0000313" key="3">
    <source>
        <dbReference type="EMBL" id="RDX84794.1"/>
    </source>
</evidence>
<dbReference type="AlphaFoldDB" id="A0A371G2L5"/>
<accession>A0A371G2L5</accession>
<dbReference type="Proteomes" id="UP000257109">
    <property type="component" value="Unassembled WGS sequence"/>
</dbReference>
<reference evidence="3" key="1">
    <citation type="submission" date="2018-05" db="EMBL/GenBank/DDBJ databases">
        <title>Draft genome of Mucuna pruriens seed.</title>
        <authorList>
            <person name="Nnadi N.E."/>
            <person name="Vos R."/>
            <person name="Hasami M.H."/>
            <person name="Devisetty U.K."/>
            <person name="Aguiy J.C."/>
        </authorList>
    </citation>
    <scope>NUCLEOTIDE SEQUENCE [LARGE SCALE GENOMIC DNA]</scope>
    <source>
        <strain evidence="3">JCA_2017</strain>
    </source>
</reference>
<feature type="domain" description="Transposase (putative) gypsy type" evidence="2">
    <location>
        <begin position="29"/>
        <end position="88"/>
    </location>
</feature>
<gene>
    <name evidence="3" type="ORF">CR513_34102</name>
</gene>
<feature type="non-terminal residue" evidence="3">
    <location>
        <position position="1"/>
    </location>
</feature>
<dbReference type="InterPro" id="IPR007321">
    <property type="entry name" value="Transposase_28"/>
</dbReference>
<protein>
    <recommendedName>
        <fullName evidence="2">Transposase (putative) gypsy type domain-containing protein</fullName>
    </recommendedName>
</protein>
<sequence length="402" mass="44457">MVAPFEEECVCHTALADKDNFIFMYETVFKELGISLPFDFFFAEVLKTLGIAPSQLHPNSWAILRAFETVCQALSIKPTAPLLFSFYTTQISRGTTWVSLAAMHRMNLFLLRILQGFEDPIREDTSSEGCPHHYGRGTHPWYWRTPNRGLSLGDLNVEDQVSWGILNQLPRGMNCKVVMAASFATDPNSYLIVIIKKSGYDLSAMIHRGRTVVGNKSVGLTVDSTPPSTVSTMLVVQQKLAFKPVPTPPPLPSSKRKVTSFPREGEVKKAKPMEAILAVEPSLVAASFEIVAVDRSTSSIKEDLNTAAGPSEIGSLWGLWLDPPSLRLGVKLGARDRELLLSTGTENSLKIVANSCICTTVIVNALRLALLQTEKLAREGLWNWQKMAKLLNNNSKLKRANQ</sequence>
<evidence type="ECO:0000259" key="2">
    <source>
        <dbReference type="Pfam" id="PF04195"/>
    </source>
</evidence>
<dbReference type="EMBL" id="QJKJ01006950">
    <property type="protein sequence ID" value="RDX84794.1"/>
    <property type="molecule type" value="Genomic_DNA"/>
</dbReference>
<feature type="region of interest" description="Disordered" evidence="1">
    <location>
        <begin position="245"/>
        <end position="264"/>
    </location>
</feature>
<dbReference type="PANTHER" id="PTHR31099:SF28">
    <property type="entry name" value="F5J5.12"/>
    <property type="match status" value="1"/>
</dbReference>
<comment type="caution">
    <text evidence="3">The sequence shown here is derived from an EMBL/GenBank/DDBJ whole genome shotgun (WGS) entry which is preliminary data.</text>
</comment>
<evidence type="ECO:0000313" key="4">
    <source>
        <dbReference type="Proteomes" id="UP000257109"/>
    </source>
</evidence>
<dbReference type="Pfam" id="PF04195">
    <property type="entry name" value="Transposase_28"/>
    <property type="match status" value="1"/>
</dbReference>
<proteinExistence type="predicted"/>
<dbReference type="OrthoDB" id="1750920at2759"/>
<keyword evidence="4" id="KW-1185">Reference proteome</keyword>
<dbReference type="PANTHER" id="PTHR31099">
    <property type="entry name" value="OS06G0165300 PROTEIN"/>
    <property type="match status" value="1"/>
</dbReference>
<name>A0A371G2L5_MUCPR</name>
<organism evidence="3 4">
    <name type="scientific">Mucuna pruriens</name>
    <name type="common">Velvet bean</name>
    <name type="synonym">Dolichos pruriens</name>
    <dbReference type="NCBI Taxonomy" id="157652"/>
    <lineage>
        <taxon>Eukaryota</taxon>
        <taxon>Viridiplantae</taxon>
        <taxon>Streptophyta</taxon>
        <taxon>Embryophyta</taxon>
        <taxon>Tracheophyta</taxon>
        <taxon>Spermatophyta</taxon>
        <taxon>Magnoliopsida</taxon>
        <taxon>eudicotyledons</taxon>
        <taxon>Gunneridae</taxon>
        <taxon>Pentapetalae</taxon>
        <taxon>rosids</taxon>
        <taxon>fabids</taxon>
        <taxon>Fabales</taxon>
        <taxon>Fabaceae</taxon>
        <taxon>Papilionoideae</taxon>
        <taxon>50 kb inversion clade</taxon>
        <taxon>NPAAA clade</taxon>
        <taxon>indigoferoid/millettioid clade</taxon>
        <taxon>Phaseoleae</taxon>
        <taxon>Mucuna</taxon>
    </lineage>
</organism>